<evidence type="ECO:0000256" key="1">
    <source>
        <dbReference type="SAM" id="MobiDB-lite"/>
    </source>
</evidence>
<accession>A0A016TM73</accession>
<protein>
    <recommendedName>
        <fullName evidence="2">GIY-YIG domain-containing protein</fullName>
    </recommendedName>
</protein>
<dbReference type="Pfam" id="PF26215">
    <property type="entry name" value="HTH_animal"/>
    <property type="match status" value="1"/>
</dbReference>
<dbReference type="PANTHER" id="PTHR21301">
    <property type="entry name" value="REVERSE TRANSCRIPTASE"/>
    <property type="match status" value="1"/>
</dbReference>
<evidence type="ECO:0000259" key="2">
    <source>
        <dbReference type="PROSITE" id="PS50164"/>
    </source>
</evidence>
<evidence type="ECO:0000313" key="4">
    <source>
        <dbReference type="Proteomes" id="UP000024635"/>
    </source>
</evidence>
<dbReference type="InterPro" id="IPR000305">
    <property type="entry name" value="GIY-YIG_endonuc"/>
</dbReference>
<dbReference type="OrthoDB" id="5866159at2759"/>
<dbReference type="STRING" id="53326.A0A016TM73"/>
<dbReference type="PROSITE" id="PS50164">
    <property type="entry name" value="GIY_YIG"/>
    <property type="match status" value="1"/>
</dbReference>
<proteinExistence type="predicted"/>
<dbReference type="EMBL" id="JARK01001426">
    <property type="protein sequence ID" value="EYC04049.1"/>
    <property type="molecule type" value="Genomic_DNA"/>
</dbReference>
<dbReference type="Gene3D" id="3.40.1440.10">
    <property type="entry name" value="GIY-YIG endonuclease"/>
    <property type="match status" value="1"/>
</dbReference>
<feature type="domain" description="GIY-YIG" evidence="2">
    <location>
        <begin position="758"/>
        <end position="852"/>
    </location>
</feature>
<feature type="compositionally biased region" description="Polar residues" evidence="1">
    <location>
        <begin position="794"/>
        <end position="804"/>
    </location>
</feature>
<gene>
    <name evidence="3" type="primary">Acey_s0090.g2386</name>
    <name evidence="3" type="ORF">Y032_0090g2386</name>
</gene>
<evidence type="ECO:0000313" key="3">
    <source>
        <dbReference type="EMBL" id="EYC04049.1"/>
    </source>
</evidence>
<name>A0A016TM73_9BILA</name>
<keyword evidence="4" id="KW-1185">Reference proteome</keyword>
<dbReference type="CDD" id="cd10442">
    <property type="entry name" value="GIY-YIG_PLEs"/>
    <property type="match status" value="1"/>
</dbReference>
<dbReference type="InterPro" id="IPR035901">
    <property type="entry name" value="GIY-YIG_endonuc_sf"/>
</dbReference>
<dbReference type="AlphaFoldDB" id="A0A016TM73"/>
<organism evidence="3 4">
    <name type="scientific">Ancylostoma ceylanicum</name>
    <dbReference type="NCBI Taxonomy" id="53326"/>
    <lineage>
        <taxon>Eukaryota</taxon>
        <taxon>Metazoa</taxon>
        <taxon>Ecdysozoa</taxon>
        <taxon>Nematoda</taxon>
        <taxon>Chromadorea</taxon>
        <taxon>Rhabditida</taxon>
        <taxon>Rhabditina</taxon>
        <taxon>Rhabditomorpha</taxon>
        <taxon>Strongyloidea</taxon>
        <taxon>Ancylostomatidae</taxon>
        <taxon>Ancylostomatinae</taxon>
        <taxon>Ancylostoma</taxon>
    </lineage>
</organism>
<dbReference type="InterPro" id="IPR058912">
    <property type="entry name" value="HTH_animal"/>
</dbReference>
<dbReference type="Proteomes" id="UP000024635">
    <property type="component" value="Unassembled WGS sequence"/>
</dbReference>
<dbReference type="PANTHER" id="PTHR21301:SF10">
    <property type="entry name" value="REVERSE TRANSCRIPTASE DOMAIN-CONTAINING PROTEIN"/>
    <property type="match status" value="1"/>
</dbReference>
<feature type="region of interest" description="Disordered" evidence="1">
    <location>
        <begin position="793"/>
        <end position="813"/>
    </location>
</feature>
<reference evidence="4" key="1">
    <citation type="journal article" date="2015" name="Nat. Genet.">
        <title>The genome and transcriptome of the zoonotic hookworm Ancylostoma ceylanicum identify infection-specific gene families.</title>
        <authorList>
            <person name="Schwarz E.M."/>
            <person name="Hu Y."/>
            <person name="Antoshechkin I."/>
            <person name="Miller M.M."/>
            <person name="Sternberg P.W."/>
            <person name="Aroian R.V."/>
        </authorList>
    </citation>
    <scope>NUCLEOTIDE SEQUENCE</scope>
    <source>
        <strain evidence="4">HY135</strain>
    </source>
</reference>
<sequence length="864" mass="98533">MRLRDSTILQHLKSLQRIHKISRANFAVMLKYAAFHQVAVVCDESIAFLNRCRSHHIFPLFIDKLLLNVPHQNNDGVRIGIARLKLSLLKASIAAQKQRRGSCINGIIKTRSHLQQRLEPSIWREFLDRNTLVCAQLRKRERDRLRKKQAKVLTSNNAESSFIDWRAVPPERCTVLGTSMVDDDMKALLNLGPSFSVAIPANEETFDSVLCGIHRFAYQLRWRTHQGPTVLDRTSTLLASLPFPKSRICVPKPIPSLELSIATLEVDLMRIYKNASTPRFASNLTSQELRGSKKLKAARQTFRVTVGDKDGAFVIMPQDLDKALTISALADESIYERSSYRNFHQKHQILEAAVKCVLRKRWDNKAVSRFWTNHPEVPTYYSLVKTHKLEQDVDLTNVEASSIKTRPIISSCGGPADRISWLLVKLLSPLLHYVGSHIVNSHEFVNAIQHCRVPTSACYVSFDAVSLYTNIDNSAAVKALLELLSNHSKEVSMWGFSNKDIEILLEATLACNVFRFDNIFYAQKRGLAMGIRIAPLLAIVFLDHIEKASLSNGIIFYKRYIDDVFAIGSSFSVVNSTLAKLNSMDVNIRFTMEEPGKDGFLPFLNTRVRFNNGRPEIRWHRKASSKNIMLHSRSAHPMYMKVNVARNLRKTSERIAANDGESDKAIRKILSENGYKNGSMNTWRPHSAPDGIALVLPYVNEHISKQVNIVVKRCGLPVRLVFRPPPNLRDILTSSRIYESRCDAEDCLYCSDHKICHLRGTVYMITCSNCGQRYIGETGRPLRERLNEHRRALTSPQSYPTNSFSKHRTEVHTREPPPLLEVKVLHRYLEHPVERKIMEAREIKRHRPEINSRDELAEALTFIA</sequence>
<comment type="caution">
    <text evidence="3">The sequence shown here is derived from an EMBL/GenBank/DDBJ whole genome shotgun (WGS) entry which is preliminary data.</text>
</comment>